<keyword evidence="4" id="KW-0548">Nucleotidyltransferase</keyword>
<keyword evidence="7" id="KW-0238">DNA-binding</keyword>
<evidence type="ECO:0000259" key="10">
    <source>
        <dbReference type="Pfam" id="PF04963"/>
    </source>
</evidence>
<dbReference type="Gene3D" id="1.10.10.60">
    <property type="entry name" value="Homeodomain-like"/>
    <property type="match status" value="1"/>
</dbReference>
<dbReference type="InterPro" id="IPR007046">
    <property type="entry name" value="RNA_pol_sigma_54_core-bd"/>
</dbReference>
<comment type="similarity">
    <text evidence="1">Belongs to the sigma-54 factor family.</text>
</comment>
<dbReference type="PRINTS" id="PR00045">
    <property type="entry name" value="SIGMA54FCT"/>
</dbReference>
<reference evidence="11" key="1">
    <citation type="submission" date="2019-08" db="EMBL/GenBank/DDBJ databases">
        <authorList>
            <person name="Kucharzyk K."/>
            <person name="Murdoch R.W."/>
            <person name="Higgins S."/>
            <person name="Loffler F."/>
        </authorList>
    </citation>
    <scope>NUCLEOTIDE SEQUENCE</scope>
</reference>
<dbReference type="GO" id="GO:0016987">
    <property type="term" value="F:sigma factor activity"/>
    <property type="evidence" value="ECO:0007669"/>
    <property type="project" value="UniProtKB-KW"/>
</dbReference>
<protein>
    <submittedName>
        <fullName evidence="11">RNA polymerase sigma-54 factor</fullName>
    </submittedName>
</protein>
<dbReference type="AlphaFoldDB" id="A0A645AFY0"/>
<sequence length="355" mass="40083">MLSQINTQKLPEHIKKAAEFVVKSLDENGYLKETSETISAYCGISTDDAQKAINLSKSLDPLGVCAFDLKECLLIQLLSDKNPDITAVEIVKNHLDLLAKNQIKTIAKRLNISIDSVLKSVNKIKTLSPRPVSGFSAKDSLNYIIPDAYIYKNAAGIYEIRLSDYYSPTIKINGYYKDIIKISDDVHAKEYVRNKLNQAEWVIKCIDKRNSTFMSTLNLIVDKQLIFFENGIGHLSPMKLSDISSKLNIHESTVSRAIRDKYIQCRHGVFPVAYFFTCAASSALSQDEQPVSQESVKNMIKEIINNEDKHIPFSDREISELLQKKGVTVSRRTVAKYREAMEIGGTCLRKDFKKC</sequence>
<keyword evidence="6" id="KW-0731">Sigma factor</keyword>
<dbReference type="PANTHER" id="PTHR32248:SF4">
    <property type="entry name" value="RNA POLYMERASE SIGMA-54 FACTOR"/>
    <property type="match status" value="1"/>
</dbReference>
<dbReference type="GO" id="GO:0006352">
    <property type="term" value="P:DNA-templated transcription initiation"/>
    <property type="evidence" value="ECO:0007669"/>
    <property type="project" value="InterPro"/>
</dbReference>
<accession>A0A645AFY0</accession>
<feature type="domain" description="RNA polymerase sigma factor 54 core-binding" evidence="10">
    <location>
        <begin position="2"/>
        <end position="176"/>
    </location>
</feature>
<evidence type="ECO:0000256" key="7">
    <source>
        <dbReference type="ARBA" id="ARBA00023125"/>
    </source>
</evidence>
<evidence type="ECO:0000256" key="8">
    <source>
        <dbReference type="ARBA" id="ARBA00023163"/>
    </source>
</evidence>
<evidence type="ECO:0000256" key="6">
    <source>
        <dbReference type="ARBA" id="ARBA00023082"/>
    </source>
</evidence>
<evidence type="ECO:0000256" key="5">
    <source>
        <dbReference type="ARBA" id="ARBA00023015"/>
    </source>
</evidence>
<dbReference type="Pfam" id="PF04963">
    <property type="entry name" value="Sigma54_CBD"/>
    <property type="match status" value="1"/>
</dbReference>
<dbReference type="InterPro" id="IPR000394">
    <property type="entry name" value="RNA_pol_sigma_54"/>
</dbReference>
<dbReference type="InterPro" id="IPR007634">
    <property type="entry name" value="RNA_pol_sigma_54_DNA-bd"/>
</dbReference>
<dbReference type="EMBL" id="VSSQ01013720">
    <property type="protein sequence ID" value="MPM52122.1"/>
    <property type="molecule type" value="Genomic_DNA"/>
</dbReference>
<comment type="caution">
    <text evidence="11">The sequence shown here is derived from an EMBL/GenBank/DDBJ whole genome shotgun (WGS) entry which is preliminary data.</text>
</comment>
<dbReference type="Pfam" id="PF04552">
    <property type="entry name" value="Sigma54_DBD"/>
    <property type="match status" value="1"/>
</dbReference>
<evidence type="ECO:0000256" key="4">
    <source>
        <dbReference type="ARBA" id="ARBA00022695"/>
    </source>
</evidence>
<dbReference type="GO" id="GO:0001216">
    <property type="term" value="F:DNA-binding transcription activator activity"/>
    <property type="evidence" value="ECO:0007669"/>
    <property type="project" value="InterPro"/>
</dbReference>
<evidence type="ECO:0000313" key="11">
    <source>
        <dbReference type="EMBL" id="MPM52122.1"/>
    </source>
</evidence>
<proteinExistence type="inferred from homology"/>
<evidence type="ECO:0000256" key="2">
    <source>
        <dbReference type="ARBA" id="ARBA00022478"/>
    </source>
</evidence>
<keyword evidence="8" id="KW-0804">Transcription</keyword>
<dbReference type="PANTHER" id="PTHR32248">
    <property type="entry name" value="RNA POLYMERASE SIGMA-54 FACTOR"/>
    <property type="match status" value="1"/>
</dbReference>
<feature type="domain" description="RNA polymerase sigma factor 54 DNA-binding" evidence="9">
    <location>
        <begin position="190"/>
        <end position="350"/>
    </location>
</feature>
<keyword evidence="3" id="KW-0808">Transferase</keyword>
<dbReference type="Gene3D" id="1.10.10.1330">
    <property type="entry name" value="RNA polymerase sigma-54 factor, core-binding domain"/>
    <property type="match status" value="1"/>
</dbReference>
<dbReference type="GO" id="GO:0003677">
    <property type="term" value="F:DNA binding"/>
    <property type="evidence" value="ECO:0007669"/>
    <property type="project" value="UniProtKB-KW"/>
</dbReference>
<keyword evidence="2" id="KW-0240">DNA-directed RNA polymerase</keyword>
<dbReference type="PROSITE" id="PS00718">
    <property type="entry name" value="SIGMA54_2"/>
    <property type="match status" value="1"/>
</dbReference>
<dbReference type="GO" id="GO:0000428">
    <property type="term" value="C:DNA-directed RNA polymerase complex"/>
    <property type="evidence" value="ECO:0007669"/>
    <property type="project" value="UniProtKB-KW"/>
</dbReference>
<dbReference type="InterPro" id="IPR038709">
    <property type="entry name" value="RpoN_core-bd_sf"/>
</dbReference>
<name>A0A645AFY0_9ZZZZ</name>
<organism evidence="11">
    <name type="scientific">bioreactor metagenome</name>
    <dbReference type="NCBI Taxonomy" id="1076179"/>
    <lineage>
        <taxon>unclassified sequences</taxon>
        <taxon>metagenomes</taxon>
        <taxon>ecological metagenomes</taxon>
    </lineage>
</organism>
<keyword evidence="5" id="KW-0805">Transcription regulation</keyword>
<evidence type="ECO:0000256" key="1">
    <source>
        <dbReference type="ARBA" id="ARBA00008798"/>
    </source>
</evidence>
<dbReference type="PROSITE" id="PS50044">
    <property type="entry name" value="SIGMA54_3"/>
    <property type="match status" value="1"/>
</dbReference>
<dbReference type="NCBIfam" id="TIGR02395">
    <property type="entry name" value="rpoN_sigma"/>
    <property type="match status" value="1"/>
</dbReference>
<dbReference type="GO" id="GO:0016779">
    <property type="term" value="F:nucleotidyltransferase activity"/>
    <property type="evidence" value="ECO:0007669"/>
    <property type="project" value="UniProtKB-KW"/>
</dbReference>
<evidence type="ECO:0000256" key="3">
    <source>
        <dbReference type="ARBA" id="ARBA00022679"/>
    </source>
</evidence>
<gene>
    <name evidence="11" type="primary">rpoN_22</name>
    <name evidence="11" type="ORF">SDC9_98878</name>
</gene>
<evidence type="ECO:0000259" key="9">
    <source>
        <dbReference type="Pfam" id="PF04552"/>
    </source>
</evidence>